<reference evidence="2 3" key="1">
    <citation type="submission" date="2018-03" db="EMBL/GenBank/DDBJ databases">
        <title>Actinopolyspora mortivallis from Sahara, screening for active biomolecules.</title>
        <authorList>
            <person name="Selama O."/>
            <person name="Wellington E.M.H."/>
            <person name="Hacene H."/>
        </authorList>
    </citation>
    <scope>NUCLEOTIDE SEQUENCE [LARGE SCALE GENOMIC DNA]</scope>
    <source>
        <strain evidence="2 3">M5A</strain>
    </source>
</reference>
<dbReference type="EMBL" id="PVSR01000002">
    <property type="protein sequence ID" value="PRW64835.1"/>
    <property type="molecule type" value="Genomic_DNA"/>
</dbReference>
<gene>
    <name evidence="2" type="ORF">CEP50_03185</name>
</gene>
<sequence>MGHGSSEDQPPDGAGDGPWRKACRSFPAHGRARSVLGTTVGEVRSRVSVPCSPHTVWETATDWAGQQRWMLGTFVRVTGGDGQGPGSELMAFTGFGDIGVVDTMRITQWQPPVCCVVRHEGKLIRGSGGFTVVGDETGTGFEWWERFELPAVLLPLWWLLKPLVVWGLDRSLRRFRDRCVLVGRAEA</sequence>
<comment type="caution">
    <text evidence="2">The sequence shown here is derived from an EMBL/GenBank/DDBJ whole genome shotgun (WGS) entry which is preliminary data.</text>
</comment>
<proteinExistence type="predicted"/>
<dbReference type="InterPro" id="IPR019587">
    <property type="entry name" value="Polyketide_cyclase/dehydratase"/>
</dbReference>
<dbReference type="SUPFAM" id="SSF55961">
    <property type="entry name" value="Bet v1-like"/>
    <property type="match status" value="1"/>
</dbReference>
<dbReference type="Pfam" id="PF10604">
    <property type="entry name" value="Polyketide_cyc2"/>
    <property type="match status" value="1"/>
</dbReference>
<name>A0A2T0H0E9_ACTMO</name>
<dbReference type="AlphaFoldDB" id="A0A2T0H0E9"/>
<evidence type="ECO:0000313" key="2">
    <source>
        <dbReference type="EMBL" id="PRW64835.1"/>
    </source>
</evidence>
<dbReference type="Proteomes" id="UP000239352">
    <property type="component" value="Unassembled WGS sequence"/>
</dbReference>
<evidence type="ECO:0000313" key="3">
    <source>
        <dbReference type="Proteomes" id="UP000239352"/>
    </source>
</evidence>
<dbReference type="Gene3D" id="3.30.530.20">
    <property type="match status" value="1"/>
</dbReference>
<dbReference type="STRING" id="1050202.GCA_000384035_00639"/>
<organism evidence="2 3">
    <name type="scientific">Actinopolyspora mortivallis</name>
    <dbReference type="NCBI Taxonomy" id="33906"/>
    <lineage>
        <taxon>Bacteria</taxon>
        <taxon>Bacillati</taxon>
        <taxon>Actinomycetota</taxon>
        <taxon>Actinomycetes</taxon>
        <taxon>Actinopolysporales</taxon>
        <taxon>Actinopolysporaceae</taxon>
        <taxon>Actinopolyspora</taxon>
    </lineage>
</organism>
<evidence type="ECO:0000256" key="1">
    <source>
        <dbReference type="SAM" id="MobiDB-lite"/>
    </source>
</evidence>
<dbReference type="RefSeq" id="WP_106112403.1">
    <property type="nucleotide sequence ID" value="NZ_PVSR01000002.1"/>
</dbReference>
<dbReference type="InParanoid" id="A0A2T0H0E9"/>
<accession>A0A2T0H0E9</accession>
<protein>
    <submittedName>
        <fullName evidence="2">SRPBCC family protein</fullName>
    </submittedName>
</protein>
<dbReference type="InterPro" id="IPR023393">
    <property type="entry name" value="START-like_dom_sf"/>
</dbReference>
<keyword evidence="3" id="KW-1185">Reference proteome</keyword>
<feature type="region of interest" description="Disordered" evidence="1">
    <location>
        <begin position="1"/>
        <end position="22"/>
    </location>
</feature>
<dbReference type="CDD" id="cd07812">
    <property type="entry name" value="SRPBCC"/>
    <property type="match status" value="1"/>
</dbReference>